<organism evidence="16 17">
    <name type="scientific">Rubinisphaera brasiliensis (strain ATCC 49424 / DSM 5305 / JCM 21570 / IAM 15109 / NBRC 103401 / IFAM 1448)</name>
    <name type="common">Planctomyces brasiliensis</name>
    <dbReference type="NCBI Taxonomy" id="756272"/>
    <lineage>
        <taxon>Bacteria</taxon>
        <taxon>Pseudomonadati</taxon>
        <taxon>Planctomycetota</taxon>
        <taxon>Planctomycetia</taxon>
        <taxon>Planctomycetales</taxon>
        <taxon>Planctomycetaceae</taxon>
        <taxon>Rubinisphaera</taxon>
    </lineage>
</organism>
<dbReference type="PROSITE" id="PS01155">
    <property type="entry name" value="ENDONUCLEASE_III_2"/>
    <property type="match status" value="1"/>
</dbReference>
<dbReference type="InterPro" id="IPR011257">
    <property type="entry name" value="DNA_glycosylase"/>
</dbReference>
<name>F0SF55_RUBBR</name>
<evidence type="ECO:0000256" key="4">
    <source>
        <dbReference type="ARBA" id="ARBA00008343"/>
    </source>
</evidence>
<dbReference type="InterPro" id="IPR015797">
    <property type="entry name" value="NUDIX_hydrolase-like_dom_sf"/>
</dbReference>
<dbReference type="HOGENOM" id="CLU_012862_0_2_0"/>
<dbReference type="GO" id="GO:0051539">
    <property type="term" value="F:4 iron, 4 sulfur cluster binding"/>
    <property type="evidence" value="ECO:0007669"/>
    <property type="project" value="UniProtKB-KW"/>
</dbReference>
<evidence type="ECO:0000256" key="11">
    <source>
        <dbReference type="ARBA" id="ARBA00023004"/>
    </source>
</evidence>
<keyword evidence="14" id="KW-0326">Glycosidase</keyword>
<evidence type="ECO:0000256" key="14">
    <source>
        <dbReference type="ARBA" id="ARBA00023295"/>
    </source>
</evidence>
<protein>
    <recommendedName>
        <fullName evidence="6">Adenine DNA glycosylase</fullName>
        <ecNumber evidence="5">3.2.2.31</ecNumber>
    </recommendedName>
</protein>
<dbReference type="GO" id="GO:0006298">
    <property type="term" value="P:mismatch repair"/>
    <property type="evidence" value="ECO:0007669"/>
    <property type="project" value="TreeGrafter"/>
</dbReference>
<gene>
    <name evidence="16" type="ordered locus">Plabr_0583</name>
</gene>
<dbReference type="InterPro" id="IPR029119">
    <property type="entry name" value="MutY_C"/>
</dbReference>
<reference evidence="17" key="1">
    <citation type="submission" date="2011-02" db="EMBL/GenBank/DDBJ databases">
        <title>The complete genome of Planctomyces brasiliensis DSM 5305.</title>
        <authorList>
            <person name="Lucas S."/>
            <person name="Copeland A."/>
            <person name="Lapidus A."/>
            <person name="Bruce D."/>
            <person name="Goodwin L."/>
            <person name="Pitluck S."/>
            <person name="Kyrpides N."/>
            <person name="Mavromatis K."/>
            <person name="Pagani I."/>
            <person name="Ivanova N."/>
            <person name="Ovchinnikova G."/>
            <person name="Lu M."/>
            <person name="Detter J.C."/>
            <person name="Han C."/>
            <person name="Land M."/>
            <person name="Hauser L."/>
            <person name="Markowitz V."/>
            <person name="Cheng J.-F."/>
            <person name="Hugenholtz P."/>
            <person name="Woyke T."/>
            <person name="Wu D."/>
            <person name="Tindall B."/>
            <person name="Pomrenke H.G."/>
            <person name="Brambilla E."/>
            <person name="Klenk H.-P."/>
            <person name="Eisen J.A."/>
        </authorList>
    </citation>
    <scope>NUCLEOTIDE SEQUENCE [LARGE SCALE GENOMIC DNA]</scope>
    <source>
        <strain evidence="17">ATCC 49424 / DSM 5305 / JCM 21570 / NBRC 103401 / IFAM 1448</strain>
    </source>
</reference>
<dbReference type="Gene3D" id="3.90.79.10">
    <property type="entry name" value="Nucleoside Triphosphate Pyrophosphohydrolase"/>
    <property type="match status" value="1"/>
</dbReference>
<keyword evidence="7" id="KW-0004">4Fe-4S</keyword>
<dbReference type="GO" id="GO:0032357">
    <property type="term" value="F:oxidized purine DNA binding"/>
    <property type="evidence" value="ECO:0007669"/>
    <property type="project" value="TreeGrafter"/>
</dbReference>
<evidence type="ECO:0000256" key="8">
    <source>
        <dbReference type="ARBA" id="ARBA00022723"/>
    </source>
</evidence>
<dbReference type="InterPro" id="IPR000445">
    <property type="entry name" value="HhH_motif"/>
</dbReference>
<evidence type="ECO:0000256" key="1">
    <source>
        <dbReference type="ARBA" id="ARBA00000843"/>
    </source>
</evidence>
<evidence type="ECO:0000256" key="12">
    <source>
        <dbReference type="ARBA" id="ARBA00023014"/>
    </source>
</evidence>
<proteinExistence type="inferred from homology"/>
<dbReference type="SUPFAM" id="SSF55811">
    <property type="entry name" value="Nudix"/>
    <property type="match status" value="1"/>
</dbReference>
<sequence>MDDFQYSSSQLQQLRKRLRDWYGRNHRLLPWRETRDPYRIWLSEIMLQQTTVAAVVPYFDRFLERFPTVHDLAAGDVEDVLRLWEGLGYYSRARNIHKAAREVVDSFDGQFPSAPEELVQLPGIGRYTAGAIASFAFELPAPIVEANTQRLYARLLGWDQPLDKSASQKKLWSFAEHLVPDKQPGLFNQALMDLGSQICTPVDPKCKLCPLSRFCSTFATDRQAEIPAPKKKTPPTPVTHLCVAVRKGNSYLLQQYQEGERWAGLWDFPRWESETFNADRLPSKTKPAANVGLFASNALHDQEFAQAAEEFGEQFGKQFGGHIQIERHVTTIRHAVTRYAITLVCFEATTRAKHFPESTRPQQWIAADQLTDIPFSTTGRKMATLLTQTNRTGVKNTTEAQSTQRKKK</sequence>
<comment type="similarity">
    <text evidence="4">Belongs to the Nth/MutY family.</text>
</comment>
<dbReference type="InterPro" id="IPR005760">
    <property type="entry name" value="A/G_AdeGlyc_MutY"/>
</dbReference>
<keyword evidence="9" id="KW-0227">DNA damage</keyword>
<keyword evidence="13" id="KW-0234">DNA repair</keyword>
<dbReference type="Gene3D" id="1.10.1670.10">
    <property type="entry name" value="Helix-hairpin-Helix base-excision DNA repair enzymes (C-terminal)"/>
    <property type="match status" value="1"/>
</dbReference>
<dbReference type="NCBIfam" id="TIGR01084">
    <property type="entry name" value="mutY"/>
    <property type="match status" value="1"/>
</dbReference>
<dbReference type="SUPFAM" id="SSF48150">
    <property type="entry name" value="DNA-glycosylase"/>
    <property type="match status" value="1"/>
</dbReference>
<dbReference type="GO" id="GO:0046872">
    <property type="term" value="F:metal ion binding"/>
    <property type="evidence" value="ECO:0007669"/>
    <property type="project" value="UniProtKB-KW"/>
</dbReference>
<evidence type="ECO:0000256" key="13">
    <source>
        <dbReference type="ARBA" id="ARBA00023204"/>
    </source>
</evidence>
<dbReference type="Proteomes" id="UP000006860">
    <property type="component" value="Chromosome"/>
</dbReference>
<dbReference type="FunFam" id="1.10.340.30:FF:000002">
    <property type="entry name" value="Adenine DNA glycosylase"/>
    <property type="match status" value="1"/>
</dbReference>
<dbReference type="InterPro" id="IPR023170">
    <property type="entry name" value="HhH_base_excis_C"/>
</dbReference>
<dbReference type="CDD" id="cd00056">
    <property type="entry name" value="ENDO3c"/>
    <property type="match status" value="1"/>
</dbReference>
<dbReference type="KEGG" id="pbs:Plabr_0583"/>
<keyword evidence="12" id="KW-0411">Iron-sulfur</keyword>
<dbReference type="InterPro" id="IPR003265">
    <property type="entry name" value="HhH-GPD_domain"/>
</dbReference>
<dbReference type="Pfam" id="PF00730">
    <property type="entry name" value="HhH-GPD"/>
    <property type="match status" value="1"/>
</dbReference>
<comment type="cofactor">
    <cofactor evidence="2">
        <name>[4Fe-4S] cluster</name>
        <dbReference type="ChEBI" id="CHEBI:49883"/>
    </cofactor>
</comment>
<evidence type="ECO:0000313" key="17">
    <source>
        <dbReference type="Proteomes" id="UP000006860"/>
    </source>
</evidence>
<evidence type="ECO:0000256" key="9">
    <source>
        <dbReference type="ARBA" id="ARBA00022763"/>
    </source>
</evidence>
<evidence type="ECO:0000313" key="16">
    <source>
        <dbReference type="EMBL" id="ADY58210.1"/>
    </source>
</evidence>
<dbReference type="Gene3D" id="1.10.340.30">
    <property type="entry name" value="Hypothetical protein, domain 2"/>
    <property type="match status" value="1"/>
</dbReference>
<dbReference type="GO" id="GO:0035485">
    <property type="term" value="F:adenine/guanine mispair binding"/>
    <property type="evidence" value="ECO:0007669"/>
    <property type="project" value="TreeGrafter"/>
</dbReference>
<evidence type="ECO:0000256" key="6">
    <source>
        <dbReference type="ARBA" id="ARBA00022023"/>
    </source>
</evidence>
<dbReference type="STRING" id="756272.Plabr_0583"/>
<accession>F0SF55</accession>
<dbReference type="PANTHER" id="PTHR42944">
    <property type="entry name" value="ADENINE DNA GLYCOSYLASE"/>
    <property type="match status" value="1"/>
</dbReference>
<evidence type="ECO:0000256" key="10">
    <source>
        <dbReference type="ARBA" id="ARBA00022801"/>
    </source>
</evidence>
<comment type="catalytic activity">
    <reaction evidence="1">
        <text>Hydrolyzes free adenine bases from 7,8-dihydro-8-oxoguanine:adenine mismatched double-stranded DNA, leaving an apurinic site.</text>
        <dbReference type="EC" id="3.2.2.31"/>
    </reaction>
</comment>
<dbReference type="InterPro" id="IPR004036">
    <property type="entry name" value="Endonuclease-III-like_CS2"/>
</dbReference>
<dbReference type="GO" id="GO:0006284">
    <property type="term" value="P:base-excision repair"/>
    <property type="evidence" value="ECO:0007669"/>
    <property type="project" value="InterPro"/>
</dbReference>
<evidence type="ECO:0000256" key="3">
    <source>
        <dbReference type="ARBA" id="ARBA00002933"/>
    </source>
</evidence>
<dbReference type="EC" id="3.2.2.31" evidence="5"/>
<comment type="function">
    <text evidence="3">Adenine glycosylase active on G-A mispairs. MutY also corrects error-prone DNA synthesis past GO lesions which are due to the oxidatively damaged form of guanine: 7,8-dihydro-8-oxoguanine (8-oxo-dGTP).</text>
</comment>
<feature type="domain" description="HhH-GPD" evidence="15">
    <location>
        <begin position="46"/>
        <end position="197"/>
    </location>
</feature>
<keyword evidence="8" id="KW-0479">Metal-binding</keyword>
<dbReference type="AlphaFoldDB" id="F0SF55"/>
<evidence type="ECO:0000259" key="15">
    <source>
        <dbReference type="SMART" id="SM00478"/>
    </source>
</evidence>
<dbReference type="GO" id="GO:0034039">
    <property type="term" value="F:8-oxo-7,8-dihydroguanine DNA N-glycosylase activity"/>
    <property type="evidence" value="ECO:0007669"/>
    <property type="project" value="TreeGrafter"/>
</dbReference>
<evidence type="ECO:0000256" key="2">
    <source>
        <dbReference type="ARBA" id="ARBA00001966"/>
    </source>
</evidence>
<dbReference type="EMBL" id="CP002546">
    <property type="protein sequence ID" value="ADY58210.1"/>
    <property type="molecule type" value="Genomic_DNA"/>
</dbReference>
<dbReference type="SMART" id="SM00478">
    <property type="entry name" value="ENDO3c"/>
    <property type="match status" value="1"/>
</dbReference>
<dbReference type="Pfam" id="PF14815">
    <property type="entry name" value="NUDIX_4"/>
    <property type="match status" value="1"/>
</dbReference>
<keyword evidence="11" id="KW-0408">Iron</keyword>
<evidence type="ECO:0000256" key="7">
    <source>
        <dbReference type="ARBA" id="ARBA00022485"/>
    </source>
</evidence>
<dbReference type="RefSeq" id="WP_013626953.1">
    <property type="nucleotide sequence ID" value="NC_015174.1"/>
</dbReference>
<keyword evidence="17" id="KW-1185">Reference proteome</keyword>
<dbReference type="OrthoDB" id="9802365at2"/>
<dbReference type="InterPro" id="IPR044298">
    <property type="entry name" value="MIG/MutY"/>
</dbReference>
<dbReference type="Pfam" id="PF00633">
    <property type="entry name" value="HHH"/>
    <property type="match status" value="1"/>
</dbReference>
<evidence type="ECO:0000256" key="5">
    <source>
        <dbReference type="ARBA" id="ARBA00012045"/>
    </source>
</evidence>
<dbReference type="GO" id="GO:0000701">
    <property type="term" value="F:purine-specific mismatch base pair DNA N-glycosylase activity"/>
    <property type="evidence" value="ECO:0007669"/>
    <property type="project" value="UniProtKB-EC"/>
</dbReference>
<dbReference type="eggNOG" id="COG1194">
    <property type="taxonomic scope" value="Bacteria"/>
</dbReference>
<keyword evidence="10" id="KW-0378">Hydrolase</keyword>
<dbReference type="PANTHER" id="PTHR42944:SF1">
    <property type="entry name" value="ADENINE DNA GLYCOSYLASE"/>
    <property type="match status" value="1"/>
</dbReference>